<reference evidence="1 2" key="1">
    <citation type="submission" date="2014-11" db="EMBL/GenBank/DDBJ databases">
        <authorList>
            <person name="Zhu J."/>
            <person name="Qi W."/>
            <person name="Song R."/>
        </authorList>
    </citation>
    <scope>NUCLEOTIDE SEQUENCE [LARGE SCALE GENOMIC DNA]</scope>
</reference>
<organism evidence="1 2">
    <name type="scientific">Vitrella brassicaformis (strain CCMP3155)</name>
    <dbReference type="NCBI Taxonomy" id="1169540"/>
    <lineage>
        <taxon>Eukaryota</taxon>
        <taxon>Sar</taxon>
        <taxon>Alveolata</taxon>
        <taxon>Colpodellida</taxon>
        <taxon>Vitrellaceae</taxon>
        <taxon>Vitrella</taxon>
    </lineage>
</organism>
<name>A0A0G4ET78_VITBC</name>
<dbReference type="Proteomes" id="UP000041254">
    <property type="component" value="Unassembled WGS sequence"/>
</dbReference>
<evidence type="ECO:0000313" key="1">
    <source>
        <dbReference type="EMBL" id="CEM01643.1"/>
    </source>
</evidence>
<evidence type="ECO:0000313" key="2">
    <source>
        <dbReference type="Proteomes" id="UP000041254"/>
    </source>
</evidence>
<protein>
    <submittedName>
        <fullName evidence="1">Uncharacterized protein</fullName>
    </submittedName>
</protein>
<dbReference type="EMBL" id="CDMY01000307">
    <property type="protein sequence ID" value="CEM01643.1"/>
    <property type="molecule type" value="Genomic_DNA"/>
</dbReference>
<keyword evidence="2" id="KW-1185">Reference proteome</keyword>
<dbReference type="InParanoid" id="A0A0G4ET78"/>
<gene>
    <name evidence="1" type="ORF">Vbra_13233</name>
</gene>
<sequence length="102" mass="11050">MSSPSSLLVLTLEEASDLIVDAERSLSSHLRHTLETIQRGTHESIRRLHGLLPALIDNASMPLGVSVGADVLMLWMSAWCGRCGAFGRLHLEQEGEGDERGG</sequence>
<proteinExistence type="predicted"/>
<accession>A0A0G4ET78</accession>
<dbReference type="VEuPathDB" id="CryptoDB:Vbra_13233"/>
<dbReference type="AlphaFoldDB" id="A0A0G4ET78"/>